<evidence type="ECO:0000313" key="8">
    <source>
        <dbReference type="Proteomes" id="UP000287168"/>
    </source>
</evidence>
<dbReference type="GO" id="GO:0016757">
    <property type="term" value="F:glycosyltransferase activity"/>
    <property type="evidence" value="ECO:0007669"/>
    <property type="project" value="UniProtKB-KW"/>
</dbReference>
<evidence type="ECO:0000256" key="3">
    <source>
        <dbReference type="ARBA" id="ARBA00022679"/>
    </source>
</evidence>
<dbReference type="InterPro" id="IPR029044">
    <property type="entry name" value="Nucleotide-diphossugar_trans"/>
</dbReference>
<dbReference type="PANTHER" id="PTHR43179:SF12">
    <property type="entry name" value="GALACTOFURANOSYLTRANSFERASE GLFT2"/>
    <property type="match status" value="1"/>
</dbReference>
<evidence type="ECO:0000256" key="1">
    <source>
        <dbReference type="ARBA" id="ARBA00006739"/>
    </source>
</evidence>
<evidence type="ECO:0000259" key="6">
    <source>
        <dbReference type="Pfam" id="PF00535"/>
    </source>
</evidence>
<evidence type="ECO:0000256" key="2">
    <source>
        <dbReference type="ARBA" id="ARBA00022676"/>
    </source>
</evidence>
<gene>
    <name evidence="7" type="ORF">EP867_14560</name>
</gene>
<dbReference type="PANTHER" id="PTHR43179">
    <property type="entry name" value="RHAMNOSYLTRANSFERASE WBBL"/>
    <property type="match status" value="1"/>
</dbReference>
<evidence type="ECO:0000313" key="7">
    <source>
        <dbReference type="EMBL" id="RWY39199.1"/>
    </source>
</evidence>
<dbReference type="Proteomes" id="UP000287168">
    <property type="component" value="Unassembled WGS sequence"/>
</dbReference>
<dbReference type="OrthoDB" id="7665907at2"/>
<name>A0A3S3WIN6_9RHOB</name>
<dbReference type="Gene3D" id="3.90.550.10">
    <property type="entry name" value="Spore Coat Polysaccharide Biosynthesis Protein SpsA, Chain A"/>
    <property type="match status" value="1"/>
</dbReference>
<sequence>MFTAERLVAVVVTCNRLEQLKCSLARWLAAPPEVLFALLVVDNASTDGTADWLQSVKDPRLSVLRLAENRGGAGGFETGMRAAAARFDPDWMVLSDDDARPAEGALQAFLEAGPAARWEGCAAAVRHPDGRICAINRPVKDPFRSPAVFLRTLRRGRAGFHLGDEAYAPGAAEAEVDGASFVGFFLSRKALRRAGWPDPALFLYGDDALYTLGLSRKGGRIGFLPQVRFEHDFQSIAPGGRMRPLWRIYYYHRNLLMLYRLCAGWLFWPALLVVLPVWAAKIRHYPGERRRFMRLMRHALQEGLRRDTRRSHASVLSLAEPENRPPRAQRLSRST</sequence>
<keyword evidence="5" id="KW-1133">Transmembrane helix</keyword>
<comment type="caution">
    <text evidence="7">The sequence shown here is derived from an EMBL/GenBank/DDBJ whole genome shotgun (WGS) entry which is preliminary data.</text>
</comment>
<organism evidence="7 8">
    <name type="scientific">Falsigemmobacter intermedius</name>
    <dbReference type="NCBI Taxonomy" id="1553448"/>
    <lineage>
        <taxon>Bacteria</taxon>
        <taxon>Pseudomonadati</taxon>
        <taxon>Pseudomonadota</taxon>
        <taxon>Alphaproteobacteria</taxon>
        <taxon>Rhodobacterales</taxon>
        <taxon>Paracoccaceae</taxon>
        <taxon>Falsigemmobacter</taxon>
    </lineage>
</organism>
<keyword evidence="3 7" id="KW-0808">Transferase</keyword>
<feature type="region of interest" description="Disordered" evidence="4">
    <location>
        <begin position="306"/>
        <end position="335"/>
    </location>
</feature>
<evidence type="ECO:0000256" key="4">
    <source>
        <dbReference type="SAM" id="MobiDB-lite"/>
    </source>
</evidence>
<proteinExistence type="inferred from homology"/>
<dbReference type="Pfam" id="PF00535">
    <property type="entry name" value="Glycos_transf_2"/>
    <property type="match status" value="1"/>
</dbReference>
<reference evidence="7 8" key="1">
    <citation type="journal article" date="2015" name="Int. J. Syst. Evol. Microbiol.">
        <title>Gemmobacter intermedius sp. nov., isolated from a white stork (Ciconia ciconia).</title>
        <authorList>
            <person name="Kampfer P."/>
            <person name="Jerzak L."/>
            <person name="Wilharm G."/>
            <person name="Golke J."/>
            <person name="Busse H.J."/>
            <person name="Glaeser S.P."/>
        </authorList>
    </citation>
    <scope>NUCLEOTIDE SEQUENCE [LARGE SCALE GENOMIC DNA]</scope>
    <source>
        <strain evidence="7 8">119/4</strain>
    </source>
</reference>
<accession>A0A3S3WIN6</accession>
<comment type="similarity">
    <text evidence="1">Belongs to the glycosyltransferase 2 family.</text>
</comment>
<dbReference type="InterPro" id="IPR001173">
    <property type="entry name" value="Glyco_trans_2-like"/>
</dbReference>
<feature type="transmembrane region" description="Helical" evidence="5">
    <location>
        <begin position="257"/>
        <end position="280"/>
    </location>
</feature>
<evidence type="ECO:0000256" key="5">
    <source>
        <dbReference type="SAM" id="Phobius"/>
    </source>
</evidence>
<keyword evidence="5" id="KW-0812">Transmembrane</keyword>
<protein>
    <submittedName>
        <fullName evidence="7">Glycosyltransferase</fullName>
    </submittedName>
</protein>
<keyword evidence="5" id="KW-0472">Membrane</keyword>
<dbReference type="AlphaFoldDB" id="A0A3S3WIN6"/>
<keyword evidence="2" id="KW-0328">Glycosyltransferase</keyword>
<feature type="domain" description="Glycosyltransferase 2-like" evidence="6">
    <location>
        <begin position="10"/>
        <end position="111"/>
    </location>
</feature>
<keyword evidence="8" id="KW-1185">Reference proteome</keyword>
<dbReference type="EMBL" id="SBLC01000025">
    <property type="protein sequence ID" value="RWY39199.1"/>
    <property type="molecule type" value="Genomic_DNA"/>
</dbReference>
<dbReference type="SUPFAM" id="SSF53448">
    <property type="entry name" value="Nucleotide-diphospho-sugar transferases"/>
    <property type="match status" value="1"/>
</dbReference>